<organism evidence="8 9">
    <name type="scientific">Sus scrofa</name>
    <name type="common">Pig</name>
    <dbReference type="NCBI Taxonomy" id="9823"/>
    <lineage>
        <taxon>Eukaryota</taxon>
        <taxon>Metazoa</taxon>
        <taxon>Chordata</taxon>
        <taxon>Craniata</taxon>
        <taxon>Vertebrata</taxon>
        <taxon>Euteleostomi</taxon>
        <taxon>Mammalia</taxon>
        <taxon>Eutheria</taxon>
        <taxon>Laurasiatheria</taxon>
        <taxon>Artiodactyla</taxon>
        <taxon>Suina</taxon>
        <taxon>Suidae</taxon>
        <taxon>Sus</taxon>
    </lineage>
</organism>
<dbReference type="Pfam" id="PF13639">
    <property type="entry name" value="zf-RING_2"/>
    <property type="match status" value="1"/>
</dbReference>
<dbReference type="InterPro" id="IPR013083">
    <property type="entry name" value="Znf_RING/FYVE/PHD"/>
</dbReference>
<dbReference type="PANTHER" id="PTHR15727:SF4">
    <property type="entry name" value="E3 UBIQUITIN-PROTEIN LIGASE DZIP3"/>
    <property type="match status" value="1"/>
</dbReference>
<dbReference type="Ensembl" id="ENSSSCT00050006145.1">
    <property type="protein sequence ID" value="ENSSSCP00050002712.1"/>
    <property type="gene ID" value="ENSSSCG00050004429.1"/>
</dbReference>
<feature type="chain" id="PRO_5044683561" description="RING-type domain-containing protein" evidence="6">
    <location>
        <begin position="22"/>
        <end position="219"/>
    </location>
</feature>
<evidence type="ECO:0000256" key="4">
    <source>
        <dbReference type="PROSITE-ProRule" id="PRU00175"/>
    </source>
</evidence>
<dbReference type="GO" id="GO:0008270">
    <property type="term" value="F:zinc ion binding"/>
    <property type="evidence" value="ECO:0007669"/>
    <property type="project" value="UniProtKB-KW"/>
</dbReference>
<dbReference type="Ensembl" id="ENSSSCT00015075476.1">
    <property type="protein sequence ID" value="ENSSSCP00015030271.1"/>
    <property type="gene ID" value="ENSSSCG00015056636.1"/>
</dbReference>
<reference evidence="8" key="1">
    <citation type="submission" date="2025-05" db="UniProtKB">
        <authorList>
            <consortium name="Ensembl"/>
        </authorList>
    </citation>
    <scope>IDENTIFICATION</scope>
</reference>
<dbReference type="PROSITE" id="PS50089">
    <property type="entry name" value="ZF_RING_2"/>
    <property type="match status" value="1"/>
</dbReference>
<accession>A0A8D0P923</accession>
<dbReference type="Proteomes" id="UP000694722">
    <property type="component" value="Unplaced"/>
</dbReference>
<keyword evidence="1" id="KW-0479">Metal-binding</keyword>
<dbReference type="FunFam" id="3.30.40.10:FF:000635">
    <property type="entry name" value="E3 ubiquitin-protein ligase DZIP3 isoform X1"/>
    <property type="match status" value="1"/>
</dbReference>
<dbReference type="AlphaFoldDB" id="A0A8D0P923"/>
<feature type="signal peptide" evidence="6">
    <location>
        <begin position="1"/>
        <end position="21"/>
    </location>
</feature>
<sequence length="219" mass="24179">PHCHCCGTGLICAWTVPASVGEAMSPSAGLGSDLPIINWEKITDRLKTAFPQQTSDLCSFANSHYTLVLWYSISSFCFSTILKKNKQTNKQKKTYSSFQSQGKSVPNGNSVSPSHHTPPQANAVQPSKPARKPLSSQGPVKLEGANNLDDDKEEEEEPCVICHENLSPDNLSVLPCAHKFHSQCIRPWLMQQGTCPTCRLHVLLPEEFPGHPRRHLPKI</sequence>
<evidence type="ECO:0000256" key="5">
    <source>
        <dbReference type="SAM" id="MobiDB-lite"/>
    </source>
</evidence>
<dbReference type="Proteomes" id="UP000694726">
    <property type="component" value="Unplaced"/>
</dbReference>
<dbReference type="InterPro" id="IPR001841">
    <property type="entry name" value="Znf_RING"/>
</dbReference>
<evidence type="ECO:0000313" key="8">
    <source>
        <dbReference type="Ensembl" id="ENSSSCP00015030271.1"/>
    </source>
</evidence>
<feature type="compositionally biased region" description="Polar residues" evidence="5">
    <location>
        <begin position="95"/>
        <end position="125"/>
    </location>
</feature>
<evidence type="ECO:0000259" key="7">
    <source>
        <dbReference type="PROSITE" id="PS50089"/>
    </source>
</evidence>
<protein>
    <recommendedName>
        <fullName evidence="7">RING-type domain-containing protein</fullName>
    </recommendedName>
</protein>
<feature type="region of interest" description="Disordered" evidence="5">
    <location>
        <begin position="92"/>
        <end position="152"/>
    </location>
</feature>
<dbReference type="PANTHER" id="PTHR15727">
    <property type="entry name" value="RING FINGER PROTEIN 214"/>
    <property type="match status" value="1"/>
</dbReference>
<evidence type="ECO:0000256" key="3">
    <source>
        <dbReference type="ARBA" id="ARBA00022833"/>
    </source>
</evidence>
<evidence type="ECO:0000256" key="2">
    <source>
        <dbReference type="ARBA" id="ARBA00022771"/>
    </source>
</evidence>
<dbReference type="SMART" id="SM00184">
    <property type="entry name" value="RING"/>
    <property type="match status" value="1"/>
</dbReference>
<feature type="domain" description="RING-type" evidence="7">
    <location>
        <begin position="159"/>
        <end position="199"/>
    </location>
</feature>
<dbReference type="SUPFAM" id="SSF57850">
    <property type="entry name" value="RING/U-box"/>
    <property type="match status" value="1"/>
</dbReference>
<keyword evidence="6" id="KW-0732">Signal</keyword>
<dbReference type="Ensembl" id="ENSSSCT00040043886.1">
    <property type="protein sequence ID" value="ENSSSCP00040018425.1"/>
    <property type="gene ID" value="ENSSSCG00040032598.1"/>
</dbReference>
<name>A0A8D0P923_PIG</name>
<keyword evidence="2 4" id="KW-0863">Zinc-finger</keyword>
<keyword evidence="3" id="KW-0862">Zinc</keyword>
<evidence type="ECO:0000256" key="1">
    <source>
        <dbReference type="ARBA" id="ARBA00022723"/>
    </source>
</evidence>
<proteinExistence type="predicted"/>
<evidence type="ECO:0000313" key="9">
    <source>
        <dbReference type="Proteomes" id="UP000694726"/>
    </source>
</evidence>
<dbReference type="Gene3D" id="3.30.40.10">
    <property type="entry name" value="Zinc/RING finger domain, C3HC4 (zinc finger)"/>
    <property type="match status" value="1"/>
</dbReference>
<dbReference type="Proteomes" id="UP000694571">
    <property type="component" value="Unplaced"/>
</dbReference>
<evidence type="ECO:0000256" key="6">
    <source>
        <dbReference type="SAM" id="SignalP"/>
    </source>
</evidence>